<dbReference type="EMBL" id="CAFBOS010000089">
    <property type="protein sequence ID" value="CAB4999697.1"/>
    <property type="molecule type" value="Genomic_DNA"/>
</dbReference>
<keyword evidence="2" id="KW-0812">Transmembrane</keyword>
<evidence type="ECO:0000313" key="7">
    <source>
        <dbReference type="EMBL" id="CAB4999697.1"/>
    </source>
</evidence>
<dbReference type="EMBL" id="CAFABA010000062">
    <property type="protein sequence ID" value="CAB4832067.1"/>
    <property type="molecule type" value="Genomic_DNA"/>
</dbReference>
<dbReference type="EMBL" id="CAFBMH010000025">
    <property type="protein sequence ID" value="CAB4902990.1"/>
    <property type="molecule type" value="Genomic_DNA"/>
</dbReference>
<dbReference type="PANTHER" id="PTHR22911">
    <property type="entry name" value="ACYL-MALONYL CONDENSING ENZYME-RELATED"/>
    <property type="match status" value="1"/>
</dbReference>
<gene>
    <name evidence="4" type="ORF">UFOPK2754_03407</name>
    <name evidence="5" type="ORF">UFOPK3139_01597</name>
    <name evidence="6" type="ORF">UFOPK3543_00964</name>
    <name evidence="7" type="ORF">UFOPK3967_01548</name>
</gene>
<dbReference type="AlphaFoldDB" id="A0A6J7GEW0"/>
<feature type="region of interest" description="Disordered" evidence="1">
    <location>
        <begin position="223"/>
        <end position="242"/>
    </location>
</feature>
<accession>A0A6J7GEW0</accession>
<dbReference type="Pfam" id="PF00892">
    <property type="entry name" value="EamA"/>
    <property type="match status" value="2"/>
</dbReference>
<feature type="transmembrane region" description="Helical" evidence="2">
    <location>
        <begin position="198"/>
        <end position="217"/>
    </location>
</feature>
<feature type="transmembrane region" description="Helical" evidence="2">
    <location>
        <begin position="170"/>
        <end position="192"/>
    </location>
</feature>
<keyword evidence="2" id="KW-1133">Transmembrane helix</keyword>
<feature type="transmembrane region" description="Helical" evidence="2">
    <location>
        <begin position="82"/>
        <end position="99"/>
    </location>
</feature>
<protein>
    <submittedName>
        <fullName evidence="6">Unannotated protein</fullName>
    </submittedName>
</protein>
<evidence type="ECO:0000256" key="1">
    <source>
        <dbReference type="SAM" id="MobiDB-lite"/>
    </source>
</evidence>
<feature type="domain" description="EamA" evidence="3">
    <location>
        <begin position="10"/>
        <end position="70"/>
    </location>
</feature>
<keyword evidence="2" id="KW-0472">Membrane</keyword>
<name>A0A6J7GEW0_9ZZZZ</name>
<evidence type="ECO:0000313" key="5">
    <source>
        <dbReference type="EMBL" id="CAB4832067.1"/>
    </source>
</evidence>
<feature type="transmembrane region" description="Helical" evidence="2">
    <location>
        <begin position="111"/>
        <end position="132"/>
    </location>
</feature>
<evidence type="ECO:0000313" key="6">
    <source>
        <dbReference type="EMBL" id="CAB4902990.1"/>
    </source>
</evidence>
<evidence type="ECO:0000313" key="4">
    <source>
        <dbReference type="EMBL" id="CAB4776576.1"/>
    </source>
</evidence>
<proteinExistence type="predicted"/>
<evidence type="ECO:0000259" key="3">
    <source>
        <dbReference type="Pfam" id="PF00892"/>
    </source>
</evidence>
<dbReference type="GO" id="GO:0016020">
    <property type="term" value="C:membrane"/>
    <property type="evidence" value="ECO:0007669"/>
    <property type="project" value="InterPro"/>
</dbReference>
<feature type="transmembrane region" description="Helical" evidence="2">
    <location>
        <begin position="6"/>
        <end position="34"/>
    </location>
</feature>
<sequence>MSAPGGIWFAFNVATFFVAVHHTTIANAMVISALQPVTLMLLSSRLFGEHVRRADLALTAFAIAGVAVVVFARGTAGSGDRFGDALAFCSMLGYAAYYVSSKKARTTLGTLEYQTSLTLVAVAVLGIVMVASRQDLSAPRTSSWGWALAMVALPGSGHLLTNFAHAHVRLGVLGVLTLFSPVGSVFLAWLLLDEGLNGWQLIGMAVVIGSLTLIVAASTRRSPQLEGSTPDLEQSTTEDVAD</sequence>
<dbReference type="InterPro" id="IPR000620">
    <property type="entry name" value="EamA_dom"/>
</dbReference>
<dbReference type="InterPro" id="IPR037185">
    <property type="entry name" value="EmrE-like"/>
</dbReference>
<feature type="transmembrane region" description="Helical" evidence="2">
    <location>
        <begin position="144"/>
        <end position="163"/>
    </location>
</feature>
<reference evidence="6" key="1">
    <citation type="submission" date="2020-05" db="EMBL/GenBank/DDBJ databases">
        <authorList>
            <person name="Chiriac C."/>
            <person name="Salcher M."/>
            <person name="Ghai R."/>
            <person name="Kavagutti S V."/>
        </authorList>
    </citation>
    <scope>NUCLEOTIDE SEQUENCE</scope>
</reference>
<evidence type="ECO:0000256" key="2">
    <source>
        <dbReference type="SAM" id="Phobius"/>
    </source>
</evidence>
<organism evidence="6">
    <name type="scientific">freshwater metagenome</name>
    <dbReference type="NCBI Taxonomy" id="449393"/>
    <lineage>
        <taxon>unclassified sequences</taxon>
        <taxon>metagenomes</taxon>
        <taxon>ecological metagenomes</taxon>
    </lineage>
</organism>
<dbReference type="EMBL" id="CAEZYR010000237">
    <property type="protein sequence ID" value="CAB4776576.1"/>
    <property type="molecule type" value="Genomic_DNA"/>
</dbReference>
<feature type="transmembrane region" description="Helical" evidence="2">
    <location>
        <begin position="55"/>
        <end position="76"/>
    </location>
</feature>
<feature type="domain" description="EamA" evidence="3">
    <location>
        <begin position="82"/>
        <end position="215"/>
    </location>
</feature>
<dbReference type="SUPFAM" id="SSF103481">
    <property type="entry name" value="Multidrug resistance efflux transporter EmrE"/>
    <property type="match status" value="2"/>
</dbReference>